<dbReference type="GO" id="GO:0000255">
    <property type="term" value="P:allantoin metabolic process"/>
    <property type="evidence" value="ECO:0007669"/>
    <property type="project" value="InterPro"/>
</dbReference>
<dbReference type="AlphaFoldDB" id="A0A328U860"/>
<organism evidence="8 9">
    <name type="scientific">Paenibacillus montanisoli</name>
    <dbReference type="NCBI Taxonomy" id="2081970"/>
    <lineage>
        <taxon>Bacteria</taxon>
        <taxon>Bacillati</taxon>
        <taxon>Bacillota</taxon>
        <taxon>Bacilli</taxon>
        <taxon>Bacillales</taxon>
        <taxon>Paenibacillaceae</taxon>
        <taxon>Paenibacillus</taxon>
    </lineage>
</organism>
<dbReference type="InterPro" id="IPR036778">
    <property type="entry name" value="OHCU_decarboxylase_sf"/>
</dbReference>
<reference evidence="8 9" key="1">
    <citation type="submission" date="2018-06" db="EMBL/GenBank/DDBJ databases">
        <title>Paenibacillus montanisoli sp. nov., isolated from mountain area soil.</title>
        <authorList>
            <person name="Wu M."/>
        </authorList>
    </citation>
    <scope>NUCLEOTIDE SEQUENCE [LARGE SCALE GENOMIC DNA]</scope>
    <source>
        <strain evidence="8 9">RA17</strain>
    </source>
</reference>
<keyword evidence="6 8" id="KW-0456">Lyase</keyword>
<dbReference type="GO" id="GO:0006144">
    <property type="term" value="P:purine nucleobase metabolic process"/>
    <property type="evidence" value="ECO:0007669"/>
    <property type="project" value="UniProtKB-KW"/>
</dbReference>
<keyword evidence="4" id="KW-0659">Purine metabolism</keyword>
<dbReference type="SUPFAM" id="SSF158694">
    <property type="entry name" value="UraD-Like"/>
    <property type="match status" value="1"/>
</dbReference>
<dbReference type="Gene3D" id="1.10.3330.10">
    <property type="entry name" value="Oxo-4-hydroxy-4-carboxy-5-ureidoimidazoline decarboxylase"/>
    <property type="match status" value="1"/>
</dbReference>
<comment type="catalytic activity">
    <reaction evidence="1">
        <text>5-hydroxy-2-oxo-4-ureido-2,5-dihydro-1H-imidazole-5-carboxylate + H(+) = (S)-allantoin + CO2</text>
        <dbReference type="Rhea" id="RHEA:26301"/>
        <dbReference type="ChEBI" id="CHEBI:15378"/>
        <dbReference type="ChEBI" id="CHEBI:15678"/>
        <dbReference type="ChEBI" id="CHEBI:16526"/>
        <dbReference type="ChEBI" id="CHEBI:58639"/>
        <dbReference type="EC" id="4.1.1.97"/>
    </reaction>
</comment>
<evidence type="ECO:0000256" key="2">
    <source>
        <dbReference type="ARBA" id="ARBA00004754"/>
    </source>
</evidence>
<name>A0A328U860_9BACL</name>
<keyword evidence="5" id="KW-0210">Decarboxylase</keyword>
<accession>A0A328U860</accession>
<dbReference type="RefSeq" id="WP_112881395.1">
    <property type="nucleotide sequence ID" value="NZ_QLUW01000001.1"/>
</dbReference>
<evidence type="ECO:0000313" key="8">
    <source>
        <dbReference type="EMBL" id="RAP78272.1"/>
    </source>
</evidence>
<dbReference type="NCBIfam" id="TIGR03164">
    <property type="entry name" value="UHCUDC"/>
    <property type="match status" value="1"/>
</dbReference>
<comment type="pathway">
    <text evidence="2">Purine metabolism; urate degradation; (S)-allantoin from urate: step 3/3.</text>
</comment>
<protein>
    <recommendedName>
        <fullName evidence="3">2-oxo-4-hydroxy-4-carboxy-5-ureidoimidazoline decarboxylase</fullName>
        <ecNumber evidence="3">4.1.1.97</ecNumber>
    </recommendedName>
</protein>
<evidence type="ECO:0000256" key="1">
    <source>
        <dbReference type="ARBA" id="ARBA00001163"/>
    </source>
</evidence>
<feature type="domain" description="Oxo-4-hydroxy-4-carboxy-5-ureidoimidazoline decarboxylase" evidence="7">
    <location>
        <begin position="10"/>
        <end position="160"/>
    </location>
</feature>
<evidence type="ECO:0000259" key="7">
    <source>
        <dbReference type="Pfam" id="PF09349"/>
    </source>
</evidence>
<comment type="caution">
    <text evidence="8">The sequence shown here is derived from an EMBL/GenBank/DDBJ whole genome shotgun (WGS) entry which is preliminary data.</text>
</comment>
<dbReference type="GO" id="GO:0019628">
    <property type="term" value="P:urate catabolic process"/>
    <property type="evidence" value="ECO:0007669"/>
    <property type="project" value="UniProtKB-UniPathway"/>
</dbReference>
<dbReference type="UniPathway" id="UPA00394">
    <property type="reaction ID" value="UER00652"/>
</dbReference>
<evidence type="ECO:0000256" key="4">
    <source>
        <dbReference type="ARBA" id="ARBA00022631"/>
    </source>
</evidence>
<gene>
    <name evidence="8" type="primary">uraD</name>
    <name evidence="8" type="ORF">DL346_07540</name>
</gene>
<evidence type="ECO:0000256" key="6">
    <source>
        <dbReference type="ARBA" id="ARBA00023239"/>
    </source>
</evidence>
<dbReference type="Pfam" id="PF09349">
    <property type="entry name" value="OHCU_decarbox"/>
    <property type="match status" value="1"/>
</dbReference>
<dbReference type="EC" id="4.1.1.97" evidence="3"/>
<dbReference type="EMBL" id="QLUW01000001">
    <property type="protein sequence ID" value="RAP78272.1"/>
    <property type="molecule type" value="Genomic_DNA"/>
</dbReference>
<dbReference type="InterPro" id="IPR017580">
    <property type="entry name" value="OHCU_decarboxylase-1"/>
</dbReference>
<keyword evidence="9" id="KW-1185">Reference proteome</keyword>
<dbReference type="PANTHER" id="PTHR43466:SF1">
    <property type="entry name" value="2-OXO-4-HYDROXY-4-CARBOXY-5-UREIDOIMIDAZOLINE DECARBOXYLASE-RELATED"/>
    <property type="match status" value="1"/>
</dbReference>
<dbReference type="GO" id="GO:0051997">
    <property type="term" value="F:2-oxo-4-hydroxy-4-carboxy-5-ureidoimidazoline decarboxylase activity"/>
    <property type="evidence" value="ECO:0007669"/>
    <property type="project" value="UniProtKB-EC"/>
</dbReference>
<dbReference type="InterPro" id="IPR018020">
    <property type="entry name" value="OHCU_decarboxylase"/>
</dbReference>
<evidence type="ECO:0000256" key="3">
    <source>
        <dbReference type="ARBA" id="ARBA00012257"/>
    </source>
</evidence>
<dbReference type="OrthoDB" id="9800909at2"/>
<dbReference type="PANTHER" id="PTHR43466">
    <property type="entry name" value="2-OXO-4-HYDROXY-4-CARBOXY-5-UREIDOIMIDAZOLINE DECARBOXYLASE-RELATED"/>
    <property type="match status" value="1"/>
</dbReference>
<evidence type="ECO:0000313" key="9">
    <source>
        <dbReference type="Proteomes" id="UP000249260"/>
    </source>
</evidence>
<dbReference type="Proteomes" id="UP000249260">
    <property type="component" value="Unassembled WGS sequence"/>
</dbReference>
<proteinExistence type="predicted"/>
<sequence length="166" mass="18846">MSISLWQLNTFGKEIFLAQLGGVFEHSPWVAERAWERRPFHSISELHEAMMKAVKGADEEQVTSLLRAHPDLASRVQLTVYSAAEQRGAGLNELTPEEFSVFAERNAAYTAKFGFPFIMAVRGKTKAELLAAMQERLGHTVQQERKQALLEIHRITLLRLIDLIEE</sequence>
<evidence type="ECO:0000256" key="5">
    <source>
        <dbReference type="ARBA" id="ARBA00022793"/>
    </source>
</evidence>